<dbReference type="AlphaFoldDB" id="A0A1Z4LT67"/>
<protein>
    <submittedName>
        <fullName evidence="1">Uncharacterized protein</fullName>
    </submittedName>
</protein>
<evidence type="ECO:0000313" key="1">
    <source>
        <dbReference type="EMBL" id="BAY84361.1"/>
    </source>
</evidence>
<name>A0A1Z4LT67_9CYAN</name>
<sequence length="36" mass="4060">MLGGIISLREENEALRRTHQKLLKLLKEKPADDSVG</sequence>
<gene>
    <name evidence="1" type="ORF">NIES267_38570</name>
</gene>
<accession>A0A1Z4LT67</accession>
<reference evidence="1 2" key="1">
    <citation type="submission" date="2017-06" db="EMBL/GenBank/DDBJ databases">
        <title>Genome sequencing of cyanobaciteial culture collection at National Institute for Environmental Studies (NIES).</title>
        <authorList>
            <person name="Hirose Y."/>
            <person name="Shimura Y."/>
            <person name="Fujisawa T."/>
            <person name="Nakamura Y."/>
            <person name="Kawachi M."/>
        </authorList>
    </citation>
    <scope>NUCLEOTIDE SEQUENCE [LARGE SCALE GENOMIC DNA]</scope>
    <source>
        <strain evidence="1 2">NIES-267</strain>
    </source>
</reference>
<proteinExistence type="predicted"/>
<organism evidence="1 2">
    <name type="scientific">Calothrix parasitica NIES-267</name>
    <dbReference type="NCBI Taxonomy" id="1973488"/>
    <lineage>
        <taxon>Bacteria</taxon>
        <taxon>Bacillati</taxon>
        <taxon>Cyanobacteriota</taxon>
        <taxon>Cyanophyceae</taxon>
        <taxon>Nostocales</taxon>
        <taxon>Calotrichaceae</taxon>
        <taxon>Calothrix</taxon>
    </lineage>
</organism>
<keyword evidence="2" id="KW-1185">Reference proteome</keyword>
<dbReference type="Proteomes" id="UP000218418">
    <property type="component" value="Chromosome"/>
</dbReference>
<evidence type="ECO:0000313" key="2">
    <source>
        <dbReference type="Proteomes" id="UP000218418"/>
    </source>
</evidence>
<dbReference type="EMBL" id="AP018227">
    <property type="protein sequence ID" value="BAY84361.1"/>
    <property type="molecule type" value="Genomic_DNA"/>
</dbReference>